<reference evidence="2 3" key="1">
    <citation type="journal article" date="2015" name="Nature">
        <title>rRNA introns, odd ribosomes, and small enigmatic genomes across a large radiation of phyla.</title>
        <authorList>
            <person name="Brown C.T."/>
            <person name="Hug L.A."/>
            <person name="Thomas B.C."/>
            <person name="Sharon I."/>
            <person name="Castelle C.J."/>
            <person name="Singh A."/>
            <person name="Wilkins M.J."/>
            <person name="Williams K.H."/>
            <person name="Banfield J.F."/>
        </authorList>
    </citation>
    <scope>NUCLEOTIDE SEQUENCE [LARGE SCALE GENOMIC DNA]</scope>
</reference>
<protein>
    <submittedName>
        <fullName evidence="2">Uncharacterized protein</fullName>
    </submittedName>
</protein>
<evidence type="ECO:0000313" key="2">
    <source>
        <dbReference type="EMBL" id="KKU61344.1"/>
    </source>
</evidence>
<evidence type="ECO:0000313" key="3">
    <source>
        <dbReference type="Proteomes" id="UP000033860"/>
    </source>
</evidence>
<gene>
    <name evidence="2" type="ORF">UX85_C0003G0003</name>
</gene>
<sequence length="75" mass="8064">MAEKQQDLGKTPKRGQPQEGGQHEVNLVVNGLDGDQAALLELLNRDQIIIIEQPAPGKTIADKGAKATVVPIIRE</sequence>
<dbReference type="EMBL" id="LCNT01000003">
    <property type="protein sequence ID" value="KKU61344.1"/>
    <property type="molecule type" value="Genomic_DNA"/>
</dbReference>
<proteinExistence type="predicted"/>
<dbReference type="Proteomes" id="UP000033860">
    <property type="component" value="Unassembled WGS sequence"/>
</dbReference>
<accession>A0A0G1RVJ3</accession>
<feature type="region of interest" description="Disordered" evidence="1">
    <location>
        <begin position="1"/>
        <end position="24"/>
    </location>
</feature>
<organism evidence="2 3">
    <name type="scientific">Candidatus Beckwithbacteria bacterium GW2011_GWB1_47_15</name>
    <dbReference type="NCBI Taxonomy" id="1618371"/>
    <lineage>
        <taxon>Bacteria</taxon>
        <taxon>Candidatus Beckwithiibacteriota</taxon>
    </lineage>
</organism>
<name>A0A0G1RVJ3_9BACT</name>
<dbReference type="AlphaFoldDB" id="A0A0G1RVJ3"/>
<comment type="caution">
    <text evidence="2">The sequence shown here is derived from an EMBL/GenBank/DDBJ whole genome shotgun (WGS) entry which is preliminary data.</text>
</comment>
<evidence type="ECO:0000256" key="1">
    <source>
        <dbReference type="SAM" id="MobiDB-lite"/>
    </source>
</evidence>